<evidence type="ECO:0000256" key="2">
    <source>
        <dbReference type="ARBA" id="ARBA00004496"/>
    </source>
</evidence>
<evidence type="ECO:0000256" key="9">
    <source>
        <dbReference type="ARBA" id="ARBA00023235"/>
    </source>
</evidence>
<dbReference type="PROSITE" id="PS51257">
    <property type="entry name" value="PROKAR_LIPOPROTEIN"/>
    <property type="match status" value="1"/>
</dbReference>
<dbReference type="EC" id="5.1.3.3" evidence="11"/>
<feature type="binding site" evidence="14">
    <location>
        <begin position="118"/>
        <end position="119"/>
    </location>
    <ligand>
        <name>beta-D-galactose</name>
        <dbReference type="ChEBI" id="CHEBI:27667"/>
    </ligand>
</feature>
<comment type="subunit">
    <text evidence="5">Monomer.</text>
</comment>
<evidence type="ECO:0000256" key="12">
    <source>
        <dbReference type="PIRSR" id="PIRSR005096-1"/>
    </source>
</evidence>
<dbReference type="Gene3D" id="2.70.98.10">
    <property type="match status" value="1"/>
</dbReference>
<evidence type="ECO:0000256" key="6">
    <source>
        <dbReference type="ARBA" id="ARBA00022490"/>
    </source>
</evidence>
<sequence>MKTHYLIVLLLVFAACNTKPKKQDTPKEAQPAEKEMKAVSVTKEPFGTLPDGEEVERYTLTNANGLEMKVMTYGGIITSLQTPDKDGKKGDIVLGFDTLEGYLQDVPYFGALIGRYGNRIANGKFELDGKEYTLAKNDGPNHLHGGKKGFDKVLWTASETRSEDGPALKLQYHSKDMEEGYPGNLDVTVVYTLTDNDELRVDYSASTDKKTVLNLTQHTYFNLSPESETILDEELKLNADTFLPVNTTLIPTGKPEKVEGTPFDFRQPKTIGKDIGAKNKQLEFGKGYDHCWILNGKDREMKPAATLYDPNSGRVMEITTTEPAIQFYSGNFLDGSLVGKSDKKYVFRSGLCLETQHYPDAPNQPGFPSTVLNPGEEYHTTTIFKFTVK</sequence>
<gene>
    <name evidence="15" type="ORF">SAMN02927921_01843</name>
</gene>
<evidence type="ECO:0000256" key="8">
    <source>
        <dbReference type="ARBA" id="ARBA00022837"/>
    </source>
</evidence>
<dbReference type="SUPFAM" id="SSF74650">
    <property type="entry name" value="Galactose mutarotase-like"/>
    <property type="match status" value="1"/>
</dbReference>
<dbReference type="GO" id="GO:0030246">
    <property type="term" value="F:carbohydrate binding"/>
    <property type="evidence" value="ECO:0007669"/>
    <property type="project" value="InterPro"/>
</dbReference>
<dbReference type="PANTHER" id="PTHR10091">
    <property type="entry name" value="ALDOSE-1-EPIMERASE"/>
    <property type="match status" value="1"/>
</dbReference>
<dbReference type="GO" id="GO:0033499">
    <property type="term" value="P:galactose catabolic process via UDP-galactose, Leloir pathway"/>
    <property type="evidence" value="ECO:0007669"/>
    <property type="project" value="TreeGrafter"/>
</dbReference>
<comment type="catalytic activity">
    <reaction evidence="11">
        <text>alpha-D-glucose = beta-D-glucose</text>
        <dbReference type="Rhea" id="RHEA:10264"/>
        <dbReference type="ChEBI" id="CHEBI:15903"/>
        <dbReference type="ChEBI" id="CHEBI:17925"/>
        <dbReference type="EC" id="5.1.3.3"/>
    </reaction>
</comment>
<dbReference type="PANTHER" id="PTHR10091:SF0">
    <property type="entry name" value="GALACTOSE MUTAROTASE"/>
    <property type="match status" value="1"/>
</dbReference>
<dbReference type="UniPathway" id="UPA00242"/>
<comment type="subcellular location">
    <subcellularLocation>
        <location evidence="2">Cytoplasm</location>
    </subcellularLocation>
</comment>
<evidence type="ECO:0000256" key="14">
    <source>
        <dbReference type="PIRSR" id="PIRSR005096-3"/>
    </source>
</evidence>
<dbReference type="Pfam" id="PF01263">
    <property type="entry name" value="Aldose_epim"/>
    <property type="match status" value="1"/>
</dbReference>
<dbReference type="CDD" id="cd09019">
    <property type="entry name" value="galactose_mutarotase_like"/>
    <property type="match status" value="1"/>
</dbReference>
<dbReference type="AlphaFoldDB" id="A0A1K1PKT3"/>
<dbReference type="InterPro" id="IPR008183">
    <property type="entry name" value="Aldose_1/G6P_1-epimerase"/>
</dbReference>
<evidence type="ECO:0000313" key="16">
    <source>
        <dbReference type="Proteomes" id="UP000182248"/>
    </source>
</evidence>
<dbReference type="STRING" id="1150368.SAMN02927921_01843"/>
<dbReference type="InterPro" id="IPR014718">
    <property type="entry name" value="GH-type_carb-bd"/>
</dbReference>
<evidence type="ECO:0000256" key="1">
    <source>
        <dbReference type="ARBA" id="ARBA00001913"/>
    </source>
</evidence>
<dbReference type="FunFam" id="2.70.98.10:FF:000003">
    <property type="entry name" value="Aldose 1-epimerase"/>
    <property type="match status" value="1"/>
</dbReference>
<name>A0A1K1PKT3_9FLAO</name>
<dbReference type="EMBL" id="FPJE01000008">
    <property type="protein sequence ID" value="SFW48083.1"/>
    <property type="molecule type" value="Genomic_DNA"/>
</dbReference>
<evidence type="ECO:0000313" key="15">
    <source>
        <dbReference type="EMBL" id="SFW48083.1"/>
    </source>
</evidence>
<evidence type="ECO:0000256" key="11">
    <source>
        <dbReference type="PIRNR" id="PIRNR005096"/>
    </source>
</evidence>
<keyword evidence="6" id="KW-0963">Cytoplasm</keyword>
<dbReference type="GO" id="GO:0005737">
    <property type="term" value="C:cytoplasm"/>
    <property type="evidence" value="ECO:0007669"/>
    <property type="project" value="UniProtKB-SubCell"/>
</dbReference>
<dbReference type="RefSeq" id="WP_083564847.1">
    <property type="nucleotide sequence ID" value="NZ_FPJE01000008.1"/>
</dbReference>
<protein>
    <recommendedName>
        <fullName evidence="11">Aldose 1-epimerase</fullName>
        <ecNumber evidence="11">5.1.3.3</ecNumber>
    </recommendedName>
</protein>
<evidence type="ECO:0000256" key="10">
    <source>
        <dbReference type="ARBA" id="ARBA00023277"/>
    </source>
</evidence>
<feature type="active site" description="Proton acceptor" evidence="12">
    <location>
        <position position="354"/>
    </location>
</feature>
<dbReference type="GO" id="GO:0004034">
    <property type="term" value="F:aldose 1-epimerase activity"/>
    <property type="evidence" value="ECO:0007669"/>
    <property type="project" value="UniProtKB-EC"/>
</dbReference>
<dbReference type="OrthoDB" id="9779408at2"/>
<keyword evidence="7" id="KW-0597">Phosphoprotein</keyword>
<feature type="binding site" evidence="13">
    <location>
        <position position="289"/>
    </location>
    <ligand>
        <name>beta-D-galactose</name>
        <dbReference type="ChEBI" id="CHEBI:27667"/>
    </ligand>
</feature>
<reference evidence="15 16" key="1">
    <citation type="submission" date="2016-11" db="EMBL/GenBank/DDBJ databases">
        <authorList>
            <person name="Jaros S."/>
            <person name="Januszkiewicz K."/>
            <person name="Wedrychowicz H."/>
        </authorList>
    </citation>
    <scope>NUCLEOTIDE SEQUENCE [LARGE SCALE GENOMIC DNA]</scope>
    <source>
        <strain evidence="15 16">CGMCC 1.12145</strain>
    </source>
</reference>
<keyword evidence="9 11" id="KW-0413">Isomerase</keyword>
<dbReference type="PIRSF" id="PIRSF005096">
    <property type="entry name" value="GALM"/>
    <property type="match status" value="1"/>
</dbReference>
<comment type="cofactor">
    <cofactor evidence="1">
        <name>Ca(2+)</name>
        <dbReference type="ChEBI" id="CHEBI:29108"/>
    </cofactor>
</comment>
<dbReference type="NCBIfam" id="NF008277">
    <property type="entry name" value="PRK11055.1"/>
    <property type="match status" value="1"/>
</dbReference>
<dbReference type="Proteomes" id="UP000182248">
    <property type="component" value="Unassembled WGS sequence"/>
</dbReference>
<feature type="binding site" evidence="14">
    <location>
        <begin position="218"/>
        <end position="220"/>
    </location>
    <ligand>
        <name>beta-D-galactose</name>
        <dbReference type="ChEBI" id="CHEBI:27667"/>
    </ligand>
</feature>
<dbReference type="InterPro" id="IPR015443">
    <property type="entry name" value="Aldose_1-epimerase"/>
</dbReference>
<evidence type="ECO:0000256" key="7">
    <source>
        <dbReference type="ARBA" id="ARBA00022553"/>
    </source>
</evidence>
<accession>A0A1K1PKT3</accession>
<organism evidence="15 16">
    <name type="scientific">Sinomicrobium oceani</name>
    <dbReference type="NCBI Taxonomy" id="1150368"/>
    <lineage>
        <taxon>Bacteria</taxon>
        <taxon>Pseudomonadati</taxon>
        <taxon>Bacteroidota</taxon>
        <taxon>Flavobacteriia</taxon>
        <taxon>Flavobacteriales</taxon>
        <taxon>Flavobacteriaceae</taxon>
        <taxon>Sinomicrobium</taxon>
    </lineage>
</organism>
<dbReference type="GO" id="GO:0006006">
    <property type="term" value="P:glucose metabolic process"/>
    <property type="evidence" value="ECO:0007669"/>
    <property type="project" value="TreeGrafter"/>
</dbReference>
<keyword evidence="8" id="KW-0106">Calcium</keyword>
<comment type="pathway">
    <text evidence="3 11">Carbohydrate metabolism; hexose metabolism.</text>
</comment>
<keyword evidence="10 11" id="KW-0119">Carbohydrate metabolism</keyword>
<dbReference type="InterPro" id="IPR047215">
    <property type="entry name" value="Galactose_mutarotase-like"/>
</dbReference>
<proteinExistence type="inferred from homology"/>
<evidence type="ECO:0000256" key="3">
    <source>
        <dbReference type="ARBA" id="ARBA00005028"/>
    </source>
</evidence>
<evidence type="ECO:0000256" key="13">
    <source>
        <dbReference type="PIRSR" id="PIRSR005096-2"/>
    </source>
</evidence>
<comment type="similarity">
    <text evidence="4 11">Belongs to the aldose epimerase family.</text>
</comment>
<keyword evidence="16" id="KW-1185">Reference proteome</keyword>
<evidence type="ECO:0000256" key="5">
    <source>
        <dbReference type="ARBA" id="ARBA00011245"/>
    </source>
</evidence>
<feature type="active site" description="Proton donor" evidence="12">
    <location>
        <position position="218"/>
    </location>
</feature>
<dbReference type="InterPro" id="IPR011013">
    <property type="entry name" value="Gal_mutarotase_sf_dom"/>
</dbReference>
<evidence type="ECO:0000256" key="4">
    <source>
        <dbReference type="ARBA" id="ARBA00006206"/>
    </source>
</evidence>